<dbReference type="PROSITE" id="PS51257">
    <property type="entry name" value="PROKAR_LIPOPROTEIN"/>
    <property type="match status" value="1"/>
</dbReference>
<dbReference type="Proteomes" id="UP001595379">
    <property type="component" value="Unassembled WGS sequence"/>
</dbReference>
<feature type="region of interest" description="Disordered" evidence="1">
    <location>
        <begin position="31"/>
        <end position="66"/>
    </location>
</feature>
<gene>
    <name evidence="2" type="ORF">ACFOOR_07025</name>
</gene>
<name>A0ABV6ZWT5_9PROT</name>
<dbReference type="EMBL" id="JBHRSV010000012">
    <property type="protein sequence ID" value="MFC2925854.1"/>
    <property type="molecule type" value="Genomic_DNA"/>
</dbReference>
<accession>A0ABV6ZWT5</accession>
<evidence type="ECO:0000313" key="2">
    <source>
        <dbReference type="EMBL" id="MFC2925854.1"/>
    </source>
</evidence>
<proteinExistence type="predicted"/>
<reference evidence="3" key="1">
    <citation type="journal article" date="2019" name="Int. J. Syst. Evol. Microbiol.">
        <title>The Global Catalogue of Microorganisms (GCM) 10K type strain sequencing project: providing services to taxonomists for standard genome sequencing and annotation.</title>
        <authorList>
            <consortium name="The Broad Institute Genomics Platform"/>
            <consortium name="The Broad Institute Genome Sequencing Center for Infectious Disease"/>
            <person name="Wu L."/>
            <person name="Ma J."/>
        </authorList>
    </citation>
    <scope>NUCLEOTIDE SEQUENCE [LARGE SCALE GENOMIC DNA]</scope>
    <source>
        <strain evidence="3">KCTC 52487</strain>
    </source>
</reference>
<evidence type="ECO:0008006" key="4">
    <source>
        <dbReference type="Google" id="ProtNLM"/>
    </source>
</evidence>
<keyword evidence="3" id="KW-1185">Reference proteome</keyword>
<evidence type="ECO:0000256" key="1">
    <source>
        <dbReference type="SAM" id="MobiDB-lite"/>
    </source>
</evidence>
<sequence>MSQRIRRAGAAGVLLLASVILAGCLTPYEGRPSTCDGDPNHPNWPYCHGAEPGGSQPRDFPDRIGG</sequence>
<comment type="caution">
    <text evidence="2">The sequence shown here is derived from an EMBL/GenBank/DDBJ whole genome shotgun (WGS) entry which is preliminary data.</text>
</comment>
<evidence type="ECO:0000313" key="3">
    <source>
        <dbReference type="Proteomes" id="UP001595379"/>
    </source>
</evidence>
<dbReference type="RefSeq" id="WP_343164956.1">
    <property type="nucleotide sequence ID" value="NZ_JBHRSV010000012.1"/>
</dbReference>
<protein>
    <recommendedName>
        <fullName evidence="4">Lipoprotein</fullName>
    </recommendedName>
</protein>
<organism evidence="2 3">
    <name type="scientific">Hyphobacterium vulgare</name>
    <dbReference type="NCBI Taxonomy" id="1736751"/>
    <lineage>
        <taxon>Bacteria</taxon>
        <taxon>Pseudomonadati</taxon>
        <taxon>Pseudomonadota</taxon>
        <taxon>Alphaproteobacteria</taxon>
        <taxon>Maricaulales</taxon>
        <taxon>Maricaulaceae</taxon>
        <taxon>Hyphobacterium</taxon>
    </lineage>
</organism>